<organism evidence="2 3">
    <name type="scientific">Cyclotella atomus</name>
    <dbReference type="NCBI Taxonomy" id="382360"/>
    <lineage>
        <taxon>Eukaryota</taxon>
        <taxon>Sar</taxon>
        <taxon>Stramenopiles</taxon>
        <taxon>Ochrophyta</taxon>
        <taxon>Bacillariophyta</taxon>
        <taxon>Coscinodiscophyceae</taxon>
        <taxon>Thalassiosirophycidae</taxon>
        <taxon>Stephanodiscales</taxon>
        <taxon>Stephanodiscaceae</taxon>
        <taxon>Cyclotella</taxon>
    </lineage>
</organism>
<dbReference type="Pfam" id="PF00293">
    <property type="entry name" value="NUDIX"/>
    <property type="match status" value="1"/>
</dbReference>
<dbReference type="Proteomes" id="UP001530400">
    <property type="component" value="Unassembled WGS sequence"/>
</dbReference>
<sequence length="309" mass="34625">MVASGGGIEHRDFTPVEAAIREIVEEAAASDTQHLQKEQLPKITHLLSVQQSHGRMRFIFRGEWLDDTGSGLLKLPPGDDESVEAKWVTLDEVKSLPLYKHSRIRSSAPSDHWVDPWLRGHEPITFFEMLERNSIPGLPVVCHCIDSTNNQDVIGAFFKRSDQRTSNDHYMRPPHRGRDALMTDLQARLMFAVNKATGNFPSERVINQYTQSLKQLVDGMAADLLNDQGTKKPSWTGMLRVEYTTHGNGEATLTVFPCVIVSSEDMVSTDHIKLVSADELEDDLEILLAKALIRNVAKLSNVDILTSKE</sequence>
<dbReference type="AlphaFoldDB" id="A0ABD3N5M0"/>
<evidence type="ECO:0000313" key="3">
    <source>
        <dbReference type="Proteomes" id="UP001530400"/>
    </source>
</evidence>
<dbReference type="Gene3D" id="3.90.79.10">
    <property type="entry name" value="Nucleoside Triphosphate Pyrophosphohydrolase"/>
    <property type="match status" value="1"/>
</dbReference>
<protein>
    <recommendedName>
        <fullName evidence="1">Nudix hydrolase domain-containing protein</fullName>
    </recommendedName>
</protein>
<feature type="domain" description="Nudix hydrolase" evidence="1">
    <location>
        <begin position="1"/>
        <end position="111"/>
    </location>
</feature>
<reference evidence="2 3" key="1">
    <citation type="submission" date="2024-10" db="EMBL/GenBank/DDBJ databases">
        <title>Updated reference genomes for cyclostephanoid diatoms.</title>
        <authorList>
            <person name="Roberts W.R."/>
            <person name="Alverson A.J."/>
        </authorList>
    </citation>
    <scope>NUCLEOTIDE SEQUENCE [LARGE SCALE GENOMIC DNA]</scope>
    <source>
        <strain evidence="2 3">AJA010-31</strain>
    </source>
</reference>
<dbReference type="EMBL" id="JALLPJ020001288">
    <property type="protein sequence ID" value="KAL3771355.1"/>
    <property type="molecule type" value="Genomic_DNA"/>
</dbReference>
<dbReference type="SUPFAM" id="SSF55811">
    <property type="entry name" value="Nudix"/>
    <property type="match status" value="1"/>
</dbReference>
<dbReference type="InterPro" id="IPR015797">
    <property type="entry name" value="NUDIX_hydrolase-like_dom_sf"/>
</dbReference>
<dbReference type="PROSITE" id="PS51462">
    <property type="entry name" value="NUDIX"/>
    <property type="match status" value="1"/>
</dbReference>
<name>A0ABD3N5M0_9STRA</name>
<proteinExistence type="predicted"/>
<keyword evidence="3" id="KW-1185">Reference proteome</keyword>
<evidence type="ECO:0000313" key="2">
    <source>
        <dbReference type="EMBL" id="KAL3771355.1"/>
    </source>
</evidence>
<evidence type="ECO:0000259" key="1">
    <source>
        <dbReference type="PROSITE" id="PS51462"/>
    </source>
</evidence>
<gene>
    <name evidence="2" type="ORF">ACHAWO_007829</name>
</gene>
<comment type="caution">
    <text evidence="2">The sequence shown here is derived from an EMBL/GenBank/DDBJ whole genome shotgun (WGS) entry which is preliminary data.</text>
</comment>
<dbReference type="InterPro" id="IPR000086">
    <property type="entry name" value="NUDIX_hydrolase_dom"/>
</dbReference>
<accession>A0ABD3N5M0</accession>